<dbReference type="InParanoid" id="E3L3Q1"/>
<dbReference type="HOGENOM" id="CLU_461609_0_0_1"/>
<dbReference type="PANTHER" id="PTHR11042:SF190">
    <property type="entry name" value="MITOSIS INHIBITOR PROTEIN KINASE MIK1"/>
    <property type="match status" value="1"/>
</dbReference>
<keyword evidence="1" id="KW-0808">Transferase</keyword>
<dbReference type="GeneID" id="10528838"/>
<evidence type="ECO:0000313" key="9">
    <source>
        <dbReference type="Proteomes" id="UP000008783"/>
    </source>
</evidence>
<evidence type="ECO:0000256" key="6">
    <source>
        <dbReference type="SAM" id="MobiDB-lite"/>
    </source>
</evidence>
<keyword evidence="2 5" id="KW-0547">Nucleotide-binding</keyword>
<dbReference type="PROSITE" id="PS50011">
    <property type="entry name" value="PROTEIN_KINASE_DOM"/>
    <property type="match status" value="1"/>
</dbReference>
<accession>E3L3Q1</accession>
<dbReference type="KEGG" id="pgr:PGTG_16921"/>
<dbReference type="Gene3D" id="1.10.510.10">
    <property type="entry name" value="Transferase(Phosphotransferase) domain 1"/>
    <property type="match status" value="1"/>
</dbReference>
<evidence type="ECO:0000256" key="3">
    <source>
        <dbReference type="ARBA" id="ARBA00022777"/>
    </source>
</evidence>
<dbReference type="AlphaFoldDB" id="E3L3Q1"/>
<organism evidence="8 9">
    <name type="scientific">Puccinia graminis f. sp. tritici (strain CRL 75-36-700-3 / race SCCL)</name>
    <name type="common">Black stem rust fungus</name>
    <dbReference type="NCBI Taxonomy" id="418459"/>
    <lineage>
        <taxon>Eukaryota</taxon>
        <taxon>Fungi</taxon>
        <taxon>Dikarya</taxon>
        <taxon>Basidiomycota</taxon>
        <taxon>Pucciniomycotina</taxon>
        <taxon>Pucciniomycetes</taxon>
        <taxon>Pucciniales</taxon>
        <taxon>Pucciniaceae</taxon>
        <taxon>Puccinia</taxon>
    </lineage>
</organism>
<dbReference type="OrthoDB" id="4062651at2759"/>
<feature type="binding site" evidence="5">
    <location>
        <position position="229"/>
    </location>
    <ligand>
        <name>ATP</name>
        <dbReference type="ChEBI" id="CHEBI:30616"/>
    </ligand>
</feature>
<keyword evidence="3 8" id="KW-0418">Kinase</keyword>
<evidence type="ECO:0000256" key="2">
    <source>
        <dbReference type="ARBA" id="ARBA00022741"/>
    </source>
</evidence>
<dbReference type="GO" id="GO:0005737">
    <property type="term" value="C:cytoplasm"/>
    <property type="evidence" value="ECO:0000318"/>
    <property type="project" value="GO_Central"/>
</dbReference>
<dbReference type="STRING" id="418459.E3L3Q1"/>
<dbReference type="InterPro" id="IPR000719">
    <property type="entry name" value="Prot_kinase_dom"/>
</dbReference>
<dbReference type="Pfam" id="PF00069">
    <property type="entry name" value="Pkinase"/>
    <property type="match status" value="1"/>
</dbReference>
<keyword evidence="8" id="KW-0723">Serine/threonine-protein kinase</keyword>
<dbReference type="OMA" id="HEECEWI"/>
<dbReference type="Proteomes" id="UP000008783">
    <property type="component" value="Unassembled WGS sequence"/>
</dbReference>
<evidence type="ECO:0000259" key="7">
    <source>
        <dbReference type="PROSITE" id="PS50011"/>
    </source>
</evidence>
<dbReference type="SMART" id="SM00220">
    <property type="entry name" value="S_TKc"/>
    <property type="match status" value="1"/>
</dbReference>
<gene>
    <name evidence="8" type="ORF">PGTG_16921</name>
</gene>
<dbReference type="SUPFAM" id="SSF56112">
    <property type="entry name" value="Protein kinase-like (PK-like)"/>
    <property type="match status" value="1"/>
</dbReference>
<dbReference type="GO" id="GO:0004674">
    <property type="term" value="F:protein serine/threonine kinase activity"/>
    <property type="evidence" value="ECO:0000318"/>
    <property type="project" value="GO_Central"/>
</dbReference>
<name>E3L3Q1_PUCGT</name>
<dbReference type="GO" id="GO:0005634">
    <property type="term" value="C:nucleus"/>
    <property type="evidence" value="ECO:0000318"/>
    <property type="project" value="GO_Central"/>
</dbReference>
<sequence>MITNQHPLSLSLPSTPPQRISALQPPQQQQQPQLPSRSASTCSASLSQKLLTPLLSRSSSLHSKPSPSRSNHHFFSSSSSNTISRSTSSTLSSISNSDSSAFPPTPPQSHHGTPLSHERLRSISNLSQADRPTPPRSSSRNDIFALSLPQPTSNLIIIIIIIISPSAIILVPLTINSSSSDSRPHSLYVSTPVHLPILGEGTHGTVHIALCNPSSPTQEEKPWKLCAAKLSEDLSGSIKETLVLERLRAREEHQPGTQPENGSRFIVGWFGLKDHKECDWIRTPEENARQRKRSLSQTFLPPIILALEYCAGGDLFKFVQRAANLRSQDNPQDKSLELGSRRWLRWAKELAEALAWCKERNVLVGDLKPQNVLLTGDLRIKLSDFNRSTILSEEQSKGGLGLIDPQGTGTSVYAAPELVQPPPSPCSFPADIFALGITMYFMLTGREPYRGIQSAVERMLLISRGGFWEHELGMRWRMLEDIQISCQALFIKVPQNPLQLHLD</sequence>
<proteinExistence type="predicted"/>
<reference evidence="9" key="2">
    <citation type="journal article" date="2011" name="Proc. Natl. Acad. Sci. U.S.A.">
        <title>Obligate biotrophy features unraveled by the genomic analysis of rust fungi.</title>
        <authorList>
            <person name="Duplessis S."/>
            <person name="Cuomo C.A."/>
            <person name="Lin Y.-C."/>
            <person name="Aerts A."/>
            <person name="Tisserant E."/>
            <person name="Veneault-Fourrey C."/>
            <person name="Joly D.L."/>
            <person name="Hacquard S."/>
            <person name="Amselem J."/>
            <person name="Cantarel B.L."/>
            <person name="Chiu R."/>
            <person name="Coutinho P.M."/>
            <person name="Feau N."/>
            <person name="Field M."/>
            <person name="Frey P."/>
            <person name="Gelhaye E."/>
            <person name="Goldberg J."/>
            <person name="Grabherr M.G."/>
            <person name="Kodira C.D."/>
            <person name="Kohler A."/>
            <person name="Kuees U."/>
            <person name="Lindquist E.A."/>
            <person name="Lucas S.M."/>
            <person name="Mago R."/>
            <person name="Mauceli E."/>
            <person name="Morin E."/>
            <person name="Murat C."/>
            <person name="Pangilinan J.L."/>
            <person name="Park R."/>
            <person name="Pearson M."/>
            <person name="Quesneville H."/>
            <person name="Rouhier N."/>
            <person name="Sakthikumar S."/>
            <person name="Salamov A.A."/>
            <person name="Schmutz J."/>
            <person name="Selles B."/>
            <person name="Shapiro H."/>
            <person name="Tanguay P."/>
            <person name="Tuskan G.A."/>
            <person name="Henrissat B."/>
            <person name="Van de Peer Y."/>
            <person name="Rouze P."/>
            <person name="Ellis J.G."/>
            <person name="Dodds P.N."/>
            <person name="Schein J.E."/>
            <person name="Zhong S."/>
            <person name="Hamelin R.C."/>
            <person name="Grigoriev I.V."/>
            <person name="Szabo L.J."/>
            <person name="Martin F."/>
        </authorList>
    </citation>
    <scope>NUCLEOTIDE SEQUENCE [LARGE SCALE GENOMIC DNA]</scope>
    <source>
        <strain evidence="9">CRL 75-36-700-3 / race SCCL</strain>
    </source>
</reference>
<evidence type="ECO:0000256" key="5">
    <source>
        <dbReference type="PROSITE-ProRule" id="PRU10141"/>
    </source>
</evidence>
<reference key="1">
    <citation type="submission" date="2007-01" db="EMBL/GenBank/DDBJ databases">
        <title>The Genome Sequence of Puccinia graminis f. sp. tritici Strain CRL 75-36-700-3.</title>
        <authorList>
            <consortium name="The Broad Institute Genome Sequencing Platform"/>
            <person name="Birren B."/>
            <person name="Lander E."/>
            <person name="Galagan J."/>
            <person name="Nusbaum C."/>
            <person name="Devon K."/>
            <person name="Cuomo C."/>
            <person name="Jaffe D."/>
            <person name="Butler J."/>
            <person name="Alvarez P."/>
            <person name="Gnerre S."/>
            <person name="Grabherr M."/>
            <person name="Mauceli E."/>
            <person name="Brockman W."/>
            <person name="Young S."/>
            <person name="LaButti K."/>
            <person name="Sykes S."/>
            <person name="DeCaprio D."/>
            <person name="Crawford M."/>
            <person name="Koehrsen M."/>
            <person name="Engels R."/>
            <person name="Montgomery P."/>
            <person name="Pearson M."/>
            <person name="Howarth C."/>
            <person name="Larson L."/>
            <person name="White J."/>
            <person name="Zeng Q."/>
            <person name="Kodira C."/>
            <person name="Yandava C."/>
            <person name="Alvarado L."/>
            <person name="O'Leary S."/>
            <person name="Szabo L."/>
            <person name="Dean R."/>
            <person name="Schein J."/>
        </authorList>
    </citation>
    <scope>NUCLEOTIDE SEQUENCE</scope>
    <source>
        <strain>CRL 75-36-700-3</strain>
    </source>
</reference>
<dbReference type="RefSeq" id="XP_003335595.1">
    <property type="nucleotide sequence ID" value="XM_003335547.2"/>
</dbReference>
<keyword evidence="4 5" id="KW-0067">ATP-binding</keyword>
<dbReference type="PANTHER" id="PTHR11042">
    <property type="entry name" value="EUKARYOTIC TRANSLATION INITIATION FACTOR 2-ALPHA KINASE EIF2-ALPHA KINASE -RELATED"/>
    <property type="match status" value="1"/>
</dbReference>
<feature type="region of interest" description="Disordered" evidence="6">
    <location>
        <begin position="1"/>
        <end position="116"/>
    </location>
</feature>
<dbReference type="GO" id="GO:0000086">
    <property type="term" value="P:G2/M transition of mitotic cell cycle"/>
    <property type="evidence" value="ECO:0000318"/>
    <property type="project" value="GO_Central"/>
</dbReference>
<dbReference type="InterPro" id="IPR050339">
    <property type="entry name" value="CC_SR_Kinase"/>
</dbReference>
<evidence type="ECO:0000256" key="4">
    <source>
        <dbReference type="ARBA" id="ARBA00022840"/>
    </source>
</evidence>
<dbReference type="VEuPathDB" id="FungiDB:PGTG_16921"/>
<keyword evidence="9" id="KW-1185">Reference proteome</keyword>
<evidence type="ECO:0000313" key="8">
    <source>
        <dbReference type="EMBL" id="EFP91176.1"/>
    </source>
</evidence>
<dbReference type="EMBL" id="DS178342">
    <property type="protein sequence ID" value="EFP91176.1"/>
    <property type="molecule type" value="Genomic_DNA"/>
</dbReference>
<protein>
    <submittedName>
        <fullName evidence="8">Serine/threonine protein kinase</fullName>
    </submittedName>
</protein>
<dbReference type="InterPro" id="IPR011009">
    <property type="entry name" value="Kinase-like_dom_sf"/>
</dbReference>
<feature type="compositionally biased region" description="Low complexity" evidence="6">
    <location>
        <begin position="23"/>
        <end position="100"/>
    </location>
</feature>
<feature type="domain" description="Protein kinase" evidence="7">
    <location>
        <begin position="192"/>
        <end position="503"/>
    </location>
</feature>
<dbReference type="PROSITE" id="PS00107">
    <property type="entry name" value="PROTEIN_KINASE_ATP"/>
    <property type="match status" value="1"/>
</dbReference>
<dbReference type="InterPro" id="IPR017441">
    <property type="entry name" value="Protein_kinase_ATP_BS"/>
</dbReference>
<evidence type="ECO:0000256" key="1">
    <source>
        <dbReference type="ARBA" id="ARBA00022679"/>
    </source>
</evidence>
<dbReference type="GO" id="GO:0005524">
    <property type="term" value="F:ATP binding"/>
    <property type="evidence" value="ECO:0007669"/>
    <property type="project" value="UniProtKB-UniRule"/>
</dbReference>